<dbReference type="EnsemblMetazoa" id="AATE020868-RA">
    <property type="protein sequence ID" value="AATE020868-PA.1"/>
    <property type="gene ID" value="AATE020868"/>
</dbReference>
<accession>A0A182JMJ7</accession>
<name>A0A182JMJ7_ANOAO</name>
<organism evidence="1">
    <name type="scientific">Anopheles atroparvus</name>
    <name type="common">European mosquito</name>
    <dbReference type="NCBI Taxonomy" id="41427"/>
    <lineage>
        <taxon>Eukaryota</taxon>
        <taxon>Metazoa</taxon>
        <taxon>Ecdysozoa</taxon>
        <taxon>Arthropoda</taxon>
        <taxon>Hexapoda</taxon>
        <taxon>Insecta</taxon>
        <taxon>Pterygota</taxon>
        <taxon>Neoptera</taxon>
        <taxon>Endopterygota</taxon>
        <taxon>Diptera</taxon>
        <taxon>Nematocera</taxon>
        <taxon>Culicoidea</taxon>
        <taxon>Culicidae</taxon>
        <taxon>Anophelinae</taxon>
        <taxon>Anopheles</taxon>
    </lineage>
</organism>
<evidence type="ECO:0008006" key="2">
    <source>
        <dbReference type="Google" id="ProtNLM"/>
    </source>
</evidence>
<dbReference type="STRING" id="41427.A0A182JMJ7"/>
<dbReference type="AlphaFoldDB" id="A0A182JMJ7"/>
<dbReference type="VEuPathDB" id="VectorBase:AATE020868"/>
<reference evidence="1" key="1">
    <citation type="submission" date="2022-08" db="UniProtKB">
        <authorList>
            <consortium name="EnsemblMetazoa"/>
        </authorList>
    </citation>
    <scope>IDENTIFICATION</scope>
    <source>
        <strain evidence="1">EBRO</strain>
    </source>
</reference>
<evidence type="ECO:0000313" key="1">
    <source>
        <dbReference type="EnsemblMetazoa" id="AATE020868-PA.1"/>
    </source>
</evidence>
<protein>
    <recommendedName>
        <fullName evidence="2">Helitron helicase-like domain-containing protein</fullName>
    </recommendedName>
</protein>
<dbReference type="EMBL" id="AXCP01007178">
    <property type="status" value="NOT_ANNOTATED_CDS"/>
    <property type="molecule type" value="Genomic_DNA"/>
</dbReference>
<sequence length="114" mass="13220">MDRCNPHRPEITQELLPRQYAEPDLMSVGSQNCVIEYQKRDLPHAHCLMVFADAEKPRSAADYEFGWLVLAKIPDRANEQLYETISETQYLDAQYISTSQAISTFFGYKMQAKR</sequence>
<proteinExistence type="predicted"/>